<keyword evidence="3" id="KW-0698">rRNA processing</keyword>
<evidence type="ECO:0000256" key="8">
    <source>
        <dbReference type="ARBA" id="ARBA00022946"/>
    </source>
</evidence>
<keyword evidence="8" id="KW-0809">Transit peptide</keyword>
<evidence type="ECO:0000256" key="11">
    <source>
        <dbReference type="ARBA" id="ARBA00031610"/>
    </source>
</evidence>
<sequence>MSYRRDAWRFGRVPLTLTFQMEVAKRICSPIDDDARARISIMAQYLTEPKILFRIPGKLPLYVVEKLCRQVFHYRQKYMIKGLKTLYPKEIADEMAHQLLKDCRVNPKAPSVQLGIEEFADLAAGYEKQCREMPGLFPYDYIKPNRTVAMLAKTAGALPPTNPFKVEKMPEEGIRLAEADKFLC</sequence>
<evidence type="ECO:0000256" key="12">
    <source>
        <dbReference type="ARBA" id="ARBA00032809"/>
    </source>
</evidence>
<gene>
    <name evidence="13" type="ORF">ANCDUO_19344</name>
</gene>
<evidence type="ECO:0000256" key="6">
    <source>
        <dbReference type="ARBA" id="ARBA00022691"/>
    </source>
</evidence>
<evidence type="ECO:0000256" key="4">
    <source>
        <dbReference type="ARBA" id="ARBA00022603"/>
    </source>
</evidence>
<dbReference type="Gene3D" id="1.10.8.100">
    <property type="entry name" value="Ribosomal RNA adenine dimethylase-like, domain 2"/>
    <property type="match status" value="1"/>
</dbReference>
<dbReference type="PANTHER" id="PTHR11727:SF17">
    <property type="entry name" value="DIMETHYLADENOSINE TRANSFERASE 1, MITOCHONDRIAL"/>
    <property type="match status" value="1"/>
</dbReference>
<dbReference type="InterPro" id="IPR023165">
    <property type="entry name" value="rRNA_Ade_diMease-like_C"/>
</dbReference>
<dbReference type="GO" id="GO:0006391">
    <property type="term" value="P:transcription initiation at mitochondrial promoter"/>
    <property type="evidence" value="ECO:0007669"/>
    <property type="project" value="TreeGrafter"/>
</dbReference>
<keyword evidence="4" id="KW-0489">Methyltransferase</keyword>
<evidence type="ECO:0000256" key="9">
    <source>
        <dbReference type="ARBA" id="ARBA00023128"/>
    </source>
</evidence>
<dbReference type="InterPro" id="IPR001737">
    <property type="entry name" value="KsgA/Erm"/>
</dbReference>
<dbReference type="AlphaFoldDB" id="A0A0C2G0G1"/>
<evidence type="ECO:0000256" key="10">
    <source>
        <dbReference type="ARBA" id="ARBA00029705"/>
    </source>
</evidence>
<accession>A0A0C2G0G1</accession>
<evidence type="ECO:0000256" key="2">
    <source>
        <dbReference type="ARBA" id="ARBA00018022"/>
    </source>
</evidence>
<dbReference type="GO" id="GO:0034246">
    <property type="term" value="F:mitochondrial transcription factor activity"/>
    <property type="evidence" value="ECO:0007669"/>
    <property type="project" value="TreeGrafter"/>
</dbReference>
<evidence type="ECO:0000256" key="5">
    <source>
        <dbReference type="ARBA" id="ARBA00022679"/>
    </source>
</evidence>
<name>A0A0C2G0G1_9BILA</name>
<evidence type="ECO:0000256" key="7">
    <source>
        <dbReference type="ARBA" id="ARBA00022884"/>
    </source>
</evidence>
<evidence type="ECO:0000313" key="13">
    <source>
        <dbReference type="EMBL" id="KIH50576.1"/>
    </source>
</evidence>
<dbReference type="FunFam" id="1.10.8.100:FF:000006">
    <property type="entry name" value="rRNA adenine N(6)-methyltransferase"/>
    <property type="match status" value="1"/>
</dbReference>
<proteinExistence type="predicted"/>
<dbReference type="GO" id="GO:0003723">
    <property type="term" value="F:RNA binding"/>
    <property type="evidence" value="ECO:0007669"/>
    <property type="project" value="UniProtKB-KW"/>
</dbReference>
<dbReference type="EMBL" id="KN749295">
    <property type="protein sequence ID" value="KIH50576.1"/>
    <property type="molecule type" value="Genomic_DNA"/>
</dbReference>
<evidence type="ECO:0000256" key="3">
    <source>
        <dbReference type="ARBA" id="ARBA00022552"/>
    </source>
</evidence>
<keyword evidence="5" id="KW-0808">Transferase</keyword>
<dbReference type="GO" id="GO:0000179">
    <property type="term" value="F:rRNA (adenine-N6,N6-)-dimethyltransferase activity"/>
    <property type="evidence" value="ECO:0007669"/>
    <property type="project" value="TreeGrafter"/>
</dbReference>
<dbReference type="OrthoDB" id="16079at2759"/>
<protein>
    <recommendedName>
        <fullName evidence="2">Dimethyladenosine transferase 1, mitochondrial</fullName>
    </recommendedName>
    <alternativeName>
        <fullName evidence="10">Mitochondrial 12S rRNA dimethylase 1</fullName>
    </alternativeName>
    <alternativeName>
        <fullName evidence="11">Mitochondrial transcription factor B1</fullName>
    </alternativeName>
    <alternativeName>
        <fullName evidence="12">S-adenosylmethionine-6-N', N'-adenosyl(rRNA) dimethyltransferase 1</fullName>
    </alternativeName>
</protein>
<keyword evidence="14" id="KW-1185">Reference proteome</keyword>
<dbReference type="InterPro" id="IPR029063">
    <property type="entry name" value="SAM-dependent_MTases_sf"/>
</dbReference>
<evidence type="ECO:0000256" key="1">
    <source>
        <dbReference type="ARBA" id="ARBA00004173"/>
    </source>
</evidence>
<dbReference type="Proteomes" id="UP000054047">
    <property type="component" value="Unassembled WGS sequence"/>
</dbReference>
<evidence type="ECO:0000313" key="14">
    <source>
        <dbReference type="Proteomes" id="UP000054047"/>
    </source>
</evidence>
<reference evidence="13 14" key="1">
    <citation type="submission" date="2013-12" db="EMBL/GenBank/DDBJ databases">
        <title>Draft genome of the parsitic nematode Ancylostoma duodenale.</title>
        <authorList>
            <person name="Mitreva M."/>
        </authorList>
    </citation>
    <scope>NUCLEOTIDE SEQUENCE [LARGE SCALE GENOMIC DNA]</scope>
    <source>
        <strain evidence="13 14">Zhejiang</strain>
    </source>
</reference>
<dbReference type="SUPFAM" id="SSF53335">
    <property type="entry name" value="S-adenosyl-L-methionine-dependent methyltransferases"/>
    <property type="match status" value="1"/>
</dbReference>
<keyword evidence="6" id="KW-0949">S-adenosyl-L-methionine</keyword>
<organism evidence="13 14">
    <name type="scientific">Ancylostoma duodenale</name>
    <dbReference type="NCBI Taxonomy" id="51022"/>
    <lineage>
        <taxon>Eukaryota</taxon>
        <taxon>Metazoa</taxon>
        <taxon>Ecdysozoa</taxon>
        <taxon>Nematoda</taxon>
        <taxon>Chromadorea</taxon>
        <taxon>Rhabditida</taxon>
        <taxon>Rhabditina</taxon>
        <taxon>Rhabditomorpha</taxon>
        <taxon>Strongyloidea</taxon>
        <taxon>Ancylostomatidae</taxon>
        <taxon>Ancylostomatinae</taxon>
        <taxon>Ancylostoma</taxon>
    </lineage>
</organism>
<comment type="subcellular location">
    <subcellularLocation>
        <location evidence="1">Mitochondrion</location>
    </subcellularLocation>
</comment>
<dbReference type="GO" id="GO:0005759">
    <property type="term" value="C:mitochondrial matrix"/>
    <property type="evidence" value="ECO:0007669"/>
    <property type="project" value="TreeGrafter"/>
</dbReference>
<keyword evidence="9" id="KW-0496">Mitochondrion</keyword>
<keyword evidence="7" id="KW-0694">RNA-binding</keyword>
<dbReference type="PANTHER" id="PTHR11727">
    <property type="entry name" value="DIMETHYLADENOSINE TRANSFERASE"/>
    <property type="match status" value="1"/>
</dbReference>
<dbReference type="Gene3D" id="3.40.50.150">
    <property type="entry name" value="Vaccinia Virus protein VP39"/>
    <property type="match status" value="1"/>
</dbReference>